<keyword evidence="2" id="KW-0418">Kinase</keyword>
<evidence type="ECO:0000313" key="3">
    <source>
        <dbReference type="Proteomes" id="UP000029055"/>
    </source>
</evidence>
<protein>
    <submittedName>
        <fullName evidence="2">Phosphoribulokinase/Uridine kinase domain protein</fullName>
    </submittedName>
</protein>
<keyword evidence="3" id="KW-1185">Reference proteome</keyword>
<keyword evidence="2" id="KW-0808">Transferase</keyword>
<evidence type="ECO:0000256" key="1">
    <source>
        <dbReference type="SAM" id="MobiDB-lite"/>
    </source>
</evidence>
<dbReference type="Proteomes" id="UP000029055">
    <property type="component" value="Unassembled WGS sequence"/>
</dbReference>
<dbReference type="InterPro" id="IPR027417">
    <property type="entry name" value="P-loop_NTPase"/>
</dbReference>
<dbReference type="EMBL" id="JGZR01000008">
    <property type="protein sequence ID" value="KFJ02528.1"/>
    <property type="molecule type" value="Genomic_DNA"/>
</dbReference>
<dbReference type="SUPFAM" id="SSF52540">
    <property type="entry name" value="P-loop containing nucleoside triphosphate hydrolases"/>
    <property type="match status" value="1"/>
</dbReference>
<dbReference type="Gene3D" id="3.40.50.300">
    <property type="entry name" value="P-loop containing nucleotide triphosphate hydrolases"/>
    <property type="match status" value="1"/>
</dbReference>
<sequence length="294" mass="31390">MGKQGDGERRAPDSWRTVEMSELWAAITAGFEADDDAEAVGSDVSSSVRGGASGGAGDRTQGNVGDDASNEISSGGNGHVQGDGDSDAGDHTRQRRVVAVDGRSGSGKTTLADQLAALCGDHTFIVHTDDLAWYEPMFDWFHLLTDSILKPLQDGVSVSFTPPEWVRRGRTGSIDVPSDVETLIIEGAGSSCKAVADFLDAAIWVRSDRVEAKRRGVERDVAANANGDREECVAFWDSWDEDERRFFAADKPWERADFIVDGTSSTAFQPGMVTMKAGPADADDSSASVSTNHV</sequence>
<feature type="region of interest" description="Disordered" evidence="1">
    <location>
        <begin position="37"/>
        <end position="92"/>
    </location>
</feature>
<dbReference type="eggNOG" id="COG0572">
    <property type="taxonomic scope" value="Bacteria"/>
</dbReference>
<proteinExistence type="predicted"/>
<dbReference type="AlphaFoldDB" id="A0A087E427"/>
<reference evidence="2 3" key="1">
    <citation type="submission" date="2014-03" db="EMBL/GenBank/DDBJ databases">
        <title>Genomics of Bifidobacteria.</title>
        <authorList>
            <person name="Ventura M."/>
            <person name="Milani C."/>
            <person name="Lugli G.A."/>
        </authorList>
    </citation>
    <scope>NUCLEOTIDE SEQUENCE [LARGE SCALE GENOMIC DNA]</scope>
    <source>
        <strain evidence="2 3">LMG 11597</strain>
    </source>
</reference>
<comment type="caution">
    <text evidence="2">The sequence shown here is derived from an EMBL/GenBank/DDBJ whole genome shotgun (WGS) entry which is preliminary data.</text>
</comment>
<feature type="compositionally biased region" description="Low complexity" evidence="1">
    <location>
        <begin position="39"/>
        <end position="50"/>
    </location>
</feature>
<dbReference type="STRING" id="77635.BISU_1730"/>
<dbReference type="GO" id="GO:0016301">
    <property type="term" value="F:kinase activity"/>
    <property type="evidence" value="ECO:0007669"/>
    <property type="project" value="UniProtKB-KW"/>
</dbReference>
<evidence type="ECO:0000313" key="2">
    <source>
        <dbReference type="EMBL" id="KFJ02528.1"/>
    </source>
</evidence>
<gene>
    <name evidence="2" type="ORF">BISU_1730</name>
</gene>
<organism evidence="2 3">
    <name type="scientific">Bifidobacterium subtile</name>
    <dbReference type="NCBI Taxonomy" id="77635"/>
    <lineage>
        <taxon>Bacteria</taxon>
        <taxon>Bacillati</taxon>
        <taxon>Actinomycetota</taxon>
        <taxon>Actinomycetes</taxon>
        <taxon>Bifidobacteriales</taxon>
        <taxon>Bifidobacteriaceae</taxon>
        <taxon>Bifidobacterium</taxon>
    </lineage>
</organism>
<name>A0A087E427_9BIFI</name>
<accession>A0A087E427</accession>